<dbReference type="Pfam" id="PF04542">
    <property type="entry name" value="Sigma70_r2"/>
    <property type="match status" value="1"/>
</dbReference>
<gene>
    <name evidence="3" type="ORF">ET989_05445</name>
</gene>
<dbReference type="Gene3D" id="1.10.1740.10">
    <property type="match status" value="1"/>
</dbReference>
<feature type="domain" description="RNA polymerase sigma-70 region 2" evidence="2">
    <location>
        <begin position="11"/>
        <end position="76"/>
    </location>
</feature>
<dbReference type="Proteomes" id="UP000292373">
    <property type="component" value="Unassembled WGS sequence"/>
</dbReference>
<evidence type="ECO:0000313" key="4">
    <source>
        <dbReference type="Proteomes" id="UP000292373"/>
    </source>
</evidence>
<evidence type="ECO:0000259" key="2">
    <source>
        <dbReference type="Pfam" id="PF04542"/>
    </source>
</evidence>
<dbReference type="SUPFAM" id="SSF88946">
    <property type="entry name" value="Sigma2 domain of RNA polymerase sigma factors"/>
    <property type="match status" value="1"/>
</dbReference>
<evidence type="ECO:0000313" key="3">
    <source>
        <dbReference type="EMBL" id="TBT85898.1"/>
    </source>
</evidence>
<dbReference type="GO" id="GO:0003700">
    <property type="term" value="F:DNA-binding transcription factor activity"/>
    <property type="evidence" value="ECO:0007669"/>
    <property type="project" value="InterPro"/>
</dbReference>
<protein>
    <recommendedName>
        <fullName evidence="2">RNA polymerase sigma-70 region 2 domain-containing protein</fullName>
    </recommendedName>
</protein>
<reference evidence="3 4" key="1">
    <citation type="submission" date="2019-01" db="EMBL/GenBank/DDBJ databases">
        <title>Lactibacter flavus gen. nov., sp. nov., a novel bacterium of the family Propionibacteriaceae isolated from raw milk and dairy products.</title>
        <authorList>
            <person name="Huptas C."/>
            <person name="Wenning M."/>
            <person name="Breitenwieser F."/>
            <person name="Doll E."/>
            <person name="Von Neubeck M."/>
            <person name="Busse H.-J."/>
            <person name="Scherer S."/>
        </authorList>
    </citation>
    <scope>NUCLEOTIDE SEQUENCE [LARGE SCALE GENOMIC DNA]</scope>
    <source>
        <strain evidence="3 4">KCTC 33808</strain>
    </source>
</reference>
<keyword evidence="4" id="KW-1185">Reference proteome</keyword>
<organism evidence="3 4">
    <name type="scientific">Propioniciclava sinopodophylli</name>
    <dbReference type="NCBI Taxonomy" id="1837344"/>
    <lineage>
        <taxon>Bacteria</taxon>
        <taxon>Bacillati</taxon>
        <taxon>Actinomycetota</taxon>
        <taxon>Actinomycetes</taxon>
        <taxon>Propionibacteriales</taxon>
        <taxon>Propionibacteriaceae</taxon>
        <taxon>Propioniciclava</taxon>
    </lineage>
</organism>
<name>A0A4Q9KG56_9ACTN</name>
<evidence type="ECO:0000256" key="1">
    <source>
        <dbReference type="SAM" id="MobiDB-lite"/>
    </source>
</evidence>
<dbReference type="GO" id="GO:0006352">
    <property type="term" value="P:DNA-templated transcription initiation"/>
    <property type="evidence" value="ECO:0007669"/>
    <property type="project" value="InterPro"/>
</dbReference>
<accession>A0A4Q9KG56</accession>
<comment type="caution">
    <text evidence="3">The sequence shown here is derived from an EMBL/GenBank/DDBJ whole genome shotgun (WGS) entry which is preliminary data.</text>
</comment>
<feature type="region of interest" description="Disordered" evidence="1">
    <location>
        <begin position="69"/>
        <end position="96"/>
    </location>
</feature>
<feature type="compositionally biased region" description="Basic residues" evidence="1">
    <location>
        <begin position="73"/>
        <end position="96"/>
    </location>
</feature>
<dbReference type="RefSeq" id="WP_131167547.1">
    <property type="nucleotide sequence ID" value="NZ_SDMQ01000004.1"/>
</dbReference>
<proteinExistence type="predicted"/>
<dbReference type="EMBL" id="SDMQ01000004">
    <property type="protein sequence ID" value="TBT85898.1"/>
    <property type="molecule type" value="Genomic_DNA"/>
</dbReference>
<dbReference type="AlphaFoldDB" id="A0A4Q9KG56"/>
<dbReference type="InterPro" id="IPR007627">
    <property type="entry name" value="RNA_pol_sigma70_r2"/>
</dbReference>
<sequence length="96" mass="11244">MDAEAFDRYFTARYPVLVGHVTAMWGDPDAAAAAVQEACVRARTKRREFGRHPHPDAWIRTVARNLLTDGWRPRQRPHQQRAGRRRPPRPPPRRPW</sequence>
<dbReference type="InterPro" id="IPR013325">
    <property type="entry name" value="RNA_pol_sigma_r2"/>
</dbReference>